<name>A0ABR8N7R6_9ACTN</name>
<dbReference type="Proteomes" id="UP000618818">
    <property type="component" value="Unassembled WGS sequence"/>
</dbReference>
<proteinExistence type="predicted"/>
<dbReference type="EMBL" id="JACXYZ010000001">
    <property type="protein sequence ID" value="MBD3923286.1"/>
    <property type="molecule type" value="Genomic_DNA"/>
</dbReference>
<keyword evidence="2" id="KW-1185">Reference proteome</keyword>
<comment type="caution">
    <text evidence="1">The sequence shown here is derived from an EMBL/GenBank/DDBJ whole genome shotgun (WGS) entry which is preliminary data.</text>
</comment>
<gene>
    <name evidence="1" type="ORF">IEZ26_01525</name>
</gene>
<dbReference type="RefSeq" id="WP_191193173.1">
    <property type="nucleotide sequence ID" value="NZ_JACXYZ010000001.1"/>
</dbReference>
<evidence type="ECO:0000313" key="1">
    <source>
        <dbReference type="EMBL" id="MBD3923286.1"/>
    </source>
</evidence>
<organism evidence="1 2">
    <name type="scientific">Nocardioides cavernae</name>
    <dbReference type="NCBI Taxonomy" id="1921566"/>
    <lineage>
        <taxon>Bacteria</taxon>
        <taxon>Bacillati</taxon>
        <taxon>Actinomycetota</taxon>
        <taxon>Actinomycetes</taxon>
        <taxon>Propionibacteriales</taxon>
        <taxon>Nocardioidaceae</taxon>
        <taxon>Nocardioides</taxon>
    </lineage>
</organism>
<sequence length="162" mass="17500">MTEAQDFTPAEIVVGLDHYAVLEPMRRLVREVASQRSITADPPGKGYVAVRPAVWGNVSAYFHKTYVDVAVSPGMAEKLHRSRGWKLVKTNGETGFVRIDADALSDMGTRDLAVQTLLAAVDKSEAGTAYEGGRPKATQAQTNELCSTHFLAMVGGRCDACE</sequence>
<protein>
    <recommendedName>
        <fullName evidence="3">DUF1801 domain-containing protein</fullName>
    </recommendedName>
</protein>
<evidence type="ECO:0000313" key="2">
    <source>
        <dbReference type="Proteomes" id="UP000618818"/>
    </source>
</evidence>
<evidence type="ECO:0008006" key="3">
    <source>
        <dbReference type="Google" id="ProtNLM"/>
    </source>
</evidence>
<reference evidence="1 2" key="1">
    <citation type="submission" date="2020-09" db="EMBL/GenBank/DDBJ databases">
        <title>novel species in genus Nocardioides.</title>
        <authorList>
            <person name="Zhang G."/>
        </authorList>
    </citation>
    <scope>NUCLEOTIDE SEQUENCE [LARGE SCALE GENOMIC DNA]</scope>
    <source>
        <strain evidence="1 2">KCTC 39551</strain>
    </source>
</reference>
<accession>A0ABR8N7R6</accession>